<evidence type="ECO:0000313" key="3">
    <source>
        <dbReference type="Proteomes" id="UP001139226"/>
    </source>
</evidence>
<proteinExistence type="predicted"/>
<gene>
    <name evidence="2" type="ORF">ML462_14960</name>
</gene>
<name>A0A9X2ABQ7_9FLAO</name>
<feature type="transmembrane region" description="Helical" evidence="1">
    <location>
        <begin position="12"/>
        <end position="33"/>
    </location>
</feature>
<keyword evidence="1" id="KW-0472">Membrane</keyword>
<dbReference type="EMBL" id="JAKVTV010000006">
    <property type="protein sequence ID" value="MCH4824471.1"/>
    <property type="molecule type" value="Genomic_DNA"/>
</dbReference>
<evidence type="ECO:0000313" key="2">
    <source>
        <dbReference type="EMBL" id="MCH4824471.1"/>
    </source>
</evidence>
<protein>
    <submittedName>
        <fullName evidence="2">Uncharacterized protein</fullName>
    </submittedName>
</protein>
<dbReference type="RefSeq" id="WP_240714639.1">
    <property type="nucleotide sequence ID" value="NZ_JAKVTV010000006.1"/>
</dbReference>
<dbReference type="Proteomes" id="UP001139226">
    <property type="component" value="Unassembled WGS sequence"/>
</dbReference>
<keyword evidence="3" id="KW-1185">Reference proteome</keyword>
<organism evidence="2 3">
    <name type="scientific">Christiangramia lutea</name>
    <dbReference type="NCBI Taxonomy" id="1607951"/>
    <lineage>
        <taxon>Bacteria</taxon>
        <taxon>Pseudomonadati</taxon>
        <taxon>Bacteroidota</taxon>
        <taxon>Flavobacteriia</taxon>
        <taxon>Flavobacteriales</taxon>
        <taxon>Flavobacteriaceae</taxon>
        <taxon>Christiangramia</taxon>
    </lineage>
</organism>
<keyword evidence="1" id="KW-1133">Transmembrane helix</keyword>
<evidence type="ECO:0000256" key="1">
    <source>
        <dbReference type="SAM" id="Phobius"/>
    </source>
</evidence>
<reference evidence="2" key="1">
    <citation type="submission" date="2022-03" db="EMBL/GenBank/DDBJ databases">
        <title>Gramella crocea sp. nov., isolated from activated sludge of a seafood processing plant.</title>
        <authorList>
            <person name="Zhang X."/>
        </authorList>
    </citation>
    <scope>NUCLEOTIDE SEQUENCE</scope>
    <source>
        <strain evidence="2">YJ019</strain>
    </source>
</reference>
<keyword evidence="1" id="KW-0812">Transmembrane</keyword>
<dbReference type="AlphaFoldDB" id="A0A9X2ABQ7"/>
<sequence>MLVLINIPWVNWSLGTGIILFFGIVCLALILIVNHMIKNGGRKDN</sequence>
<comment type="caution">
    <text evidence="2">The sequence shown here is derived from an EMBL/GenBank/DDBJ whole genome shotgun (WGS) entry which is preliminary data.</text>
</comment>
<accession>A0A9X2ABQ7</accession>